<evidence type="ECO:0000313" key="13">
    <source>
        <dbReference type="EMBL" id="AQQ51946.1"/>
    </source>
</evidence>
<dbReference type="FunFam" id="3.10.20.30:FF:000010">
    <property type="entry name" value="Molybdopterin synthase sulfur carrier subunit"/>
    <property type="match status" value="1"/>
</dbReference>
<evidence type="ECO:0000256" key="5">
    <source>
        <dbReference type="ARBA" id="ARBA00024247"/>
    </source>
</evidence>
<dbReference type="PANTHER" id="PTHR33359">
    <property type="entry name" value="MOLYBDOPTERIN SYNTHASE SULFUR CARRIER SUBUNIT"/>
    <property type="match status" value="1"/>
</dbReference>
<keyword evidence="14" id="KW-1185">Reference proteome</keyword>
<keyword evidence="2" id="KW-0547">Nucleotide-binding</keyword>
<dbReference type="GO" id="GO:0006777">
    <property type="term" value="P:Mo-molybdopterin cofactor biosynthetic process"/>
    <property type="evidence" value="ECO:0007669"/>
    <property type="project" value="UniProtKB-KW"/>
</dbReference>
<proteinExistence type="inferred from homology"/>
<evidence type="ECO:0000256" key="8">
    <source>
        <dbReference type="ARBA" id="ARBA00075076"/>
    </source>
</evidence>
<gene>
    <name evidence="13" type="ORF">B0X71_01630</name>
</gene>
<comment type="function">
    <text evidence="6">Involved in sulfur transfer in the conversion of molybdopterin precursor Z to molybdopterin.</text>
</comment>
<dbReference type="CDD" id="cd00754">
    <property type="entry name" value="Ubl_MoaD"/>
    <property type="match status" value="1"/>
</dbReference>
<evidence type="ECO:0000313" key="14">
    <source>
        <dbReference type="Proteomes" id="UP000188184"/>
    </source>
</evidence>
<dbReference type="PANTHER" id="PTHR33359:SF1">
    <property type="entry name" value="MOLYBDOPTERIN SYNTHASE SULFUR CARRIER SUBUNIT"/>
    <property type="match status" value="1"/>
</dbReference>
<protein>
    <recommendedName>
        <fullName evidence="5">Molybdopterin synthase sulfur carrier subunit</fullName>
    </recommendedName>
    <alternativeName>
        <fullName evidence="11">MPT synthase subunit 1</fullName>
    </alternativeName>
    <alternativeName>
        <fullName evidence="8">Molybdenum cofactor biosynthesis protein D</fullName>
    </alternativeName>
    <alternativeName>
        <fullName evidence="10">Molybdopterin-converting factor small subunit</fullName>
    </alternativeName>
    <alternativeName>
        <fullName evidence="9">Molybdopterin-converting factor subunit 1</fullName>
    </alternativeName>
    <alternativeName>
        <fullName evidence="12">Sulfur carrier protein MoaD</fullName>
    </alternativeName>
</protein>
<sequence length="77" mass="8312">MIRLFYFAGLRELTGVAEEKAALAGQTVEGLWQWAEAKYPGIRNGSVRVAVNEEYALANDILQDGDTVAFIPPVSGG</sequence>
<dbReference type="GO" id="GO:1990133">
    <property type="term" value="C:molybdopterin adenylyltransferase complex"/>
    <property type="evidence" value="ECO:0007669"/>
    <property type="project" value="TreeGrafter"/>
</dbReference>
<dbReference type="NCBIfam" id="TIGR01687">
    <property type="entry name" value="moaD_arch"/>
    <property type="match status" value="1"/>
</dbReference>
<dbReference type="NCBIfam" id="TIGR01682">
    <property type="entry name" value="moaD"/>
    <property type="match status" value="1"/>
</dbReference>
<comment type="similarity">
    <text evidence="4">Belongs to the MoaD family.</text>
</comment>
<dbReference type="Pfam" id="PF02597">
    <property type="entry name" value="ThiS"/>
    <property type="match status" value="1"/>
</dbReference>
<dbReference type="UniPathway" id="UPA00344"/>
<dbReference type="KEGG" id="pmar:B0X71_01630"/>
<evidence type="ECO:0000256" key="4">
    <source>
        <dbReference type="ARBA" id="ARBA00024200"/>
    </source>
</evidence>
<dbReference type="Proteomes" id="UP000188184">
    <property type="component" value="Chromosome"/>
</dbReference>
<evidence type="ECO:0000256" key="3">
    <source>
        <dbReference type="ARBA" id="ARBA00023150"/>
    </source>
</evidence>
<evidence type="ECO:0000256" key="6">
    <source>
        <dbReference type="ARBA" id="ARBA00054425"/>
    </source>
</evidence>
<accession>A0A1Q2KUZ0</accession>
<comment type="pathway">
    <text evidence="1">Cofactor biosynthesis; molybdopterin biosynthesis.</text>
</comment>
<dbReference type="AlphaFoldDB" id="A0A1Q2KUZ0"/>
<dbReference type="InterPro" id="IPR044672">
    <property type="entry name" value="MOCS2A"/>
</dbReference>
<evidence type="ECO:0000256" key="12">
    <source>
        <dbReference type="ARBA" id="ARBA00078992"/>
    </source>
</evidence>
<evidence type="ECO:0000256" key="7">
    <source>
        <dbReference type="ARBA" id="ARBA00063099"/>
    </source>
</evidence>
<dbReference type="InterPro" id="IPR016155">
    <property type="entry name" value="Mopterin_synth/thiamin_S_b"/>
</dbReference>
<evidence type="ECO:0000256" key="9">
    <source>
        <dbReference type="ARBA" id="ARBA00076711"/>
    </source>
</evidence>
<name>A0A1Q2KUZ0_9BACL</name>
<dbReference type="Gene3D" id="3.10.20.30">
    <property type="match status" value="1"/>
</dbReference>
<dbReference type="RefSeq" id="WP_077587819.1">
    <property type="nucleotide sequence ID" value="NZ_CP019640.1"/>
</dbReference>
<dbReference type="InterPro" id="IPR010038">
    <property type="entry name" value="MoaD_arc-typ"/>
</dbReference>
<dbReference type="EMBL" id="CP019640">
    <property type="protein sequence ID" value="AQQ51946.1"/>
    <property type="molecule type" value="Genomic_DNA"/>
</dbReference>
<organism evidence="13 14">
    <name type="scientific">Planococcus lenghuensis</name>
    <dbReference type="NCBI Taxonomy" id="2213202"/>
    <lineage>
        <taxon>Bacteria</taxon>
        <taxon>Bacillati</taxon>
        <taxon>Bacillota</taxon>
        <taxon>Bacilli</taxon>
        <taxon>Bacillales</taxon>
        <taxon>Caryophanaceae</taxon>
        <taxon>Planococcus</taxon>
    </lineage>
</organism>
<dbReference type="InterPro" id="IPR012675">
    <property type="entry name" value="Beta-grasp_dom_sf"/>
</dbReference>
<dbReference type="InterPro" id="IPR003749">
    <property type="entry name" value="ThiS/MoaD-like"/>
</dbReference>
<dbReference type="OrthoDB" id="9801945at2"/>
<dbReference type="SUPFAM" id="SSF54285">
    <property type="entry name" value="MoaD/ThiS"/>
    <property type="match status" value="1"/>
</dbReference>
<keyword evidence="3" id="KW-0501">Molybdenum cofactor biosynthesis</keyword>
<evidence type="ECO:0000256" key="11">
    <source>
        <dbReference type="ARBA" id="ARBA00078020"/>
    </source>
</evidence>
<comment type="subunit">
    <text evidence="7">Heterotetramer of 2 MoaD subunits and 2 MoaE subunits. Forms a stable heterotetrameric complex of 2 MoaD and 2 MoeB during adenylation of MoaD by MoeB. During catalysis MoaD shuttles between the two heterotetrameric complexes.</text>
</comment>
<evidence type="ECO:0000256" key="1">
    <source>
        <dbReference type="ARBA" id="ARBA00005046"/>
    </source>
</evidence>
<dbReference type="GO" id="GO:0000166">
    <property type="term" value="F:nucleotide binding"/>
    <property type="evidence" value="ECO:0007669"/>
    <property type="project" value="UniProtKB-KW"/>
</dbReference>
<reference evidence="13 14" key="1">
    <citation type="submission" date="2017-02" db="EMBL/GenBank/DDBJ databases">
        <title>The complete genomic sequence of a novel cold adapted crude oil-degrading bacterium Planococcus qaidamina Y42.</title>
        <authorList>
            <person name="Yang R."/>
        </authorList>
    </citation>
    <scope>NUCLEOTIDE SEQUENCE [LARGE SCALE GENOMIC DNA]</scope>
    <source>
        <strain evidence="13 14">Y42</strain>
    </source>
</reference>
<evidence type="ECO:0000256" key="2">
    <source>
        <dbReference type="ARBA" id="ARBA00022741"/>
    </source>
</evidence>
<evidence type="ECO:0000256" key="10">
    <source>
        <dbReference type="ARBA" id="ARBA00077809"/>
    </source>
</evidence>